<organism evidence="14 15">
    <name type="scientific">Verticillium longisporum</name>
    <name type="common">Verticillium dahliae var. longisporum</name>
    <dbReference type="NCBI Taxonomy" id="100787"/>
    <lineage>
        <taxon>Eukaryota</taxon>
        <taxon>Fungi</taxon>
        <taxon>Dikarya</taxon>
        <taxon>Ascomycota</taxon>
        <taxon>Pezizomycotina</taxon>
        <taxon>Sordariomycetes</taxon>
        <taxon>Hypocreomycetidae</taxon>
        <taxon>Glomerellales</taxon>
        <taxon>Plectosphaerellaceae</taxon>
        <taxon>Verticillium</taxon>
    </lineage>
</organism>
<feature type="repeat" description="PPR" evidence="10">
    <location>
        <begin position="388"/>
        <end position="422"/>
    </location>
</feature>
<protein>
    <recommendedName>
        <fullName evidence="2">phosphomevalonate kinase</fullName>
        <ecNumber evidence="2">2.7.4.2</ecNumber>
    </recommendedName>
</protein>
<evidence type="ECO:0000256" key="11">
    <source>
        <dbReference type="SAM" id="MobiDB-lite"/>
    </source>
</evidence>
<dbReference type="UniPathway" id="UPA00057">
    <property type="reaction ID" value="UER00099"/>
</dbReference>
<dbReference type="STRING" id="100787.A0A0G4LVV0"/>
<dbReference type="Gene3D" id="3.30.70.890">
    <property type="entry name" value="GHMP kinase, C-terminal domain"/>
    <property type="match status" value="1"/>
</dbReference>
<dbReference type="InterPro" id="IPR011990">
    <property type="entry name" value="TPR-like_helical_dom_sf"/>
</dbReference>
<dbReference type="GO" id="GO:0005524">
    <property type="term" value="F:ATP binding"/>
    <property type="evidence" value="ECO:0007669"/>
    <property type="project" value="UniProtKB-KW"/>
</dbReference>
<dbReference type="GO" id="GO:0006696">
    <property type="term" value="P:ergosterol biosynthetic process"/>
    <property type="evidence" value="ECO:0007669"/>
    <property type="project" value="TreeGrafter"/>
</dbReference>
<evidence type="ECO:0000256" key="7">
    <source>
        <dbReference type="ARBA" id="ARBA00023011"/>
    </source>
</evidence>
<feature type="region of interest" description="Disordered" evidence="11">
    <location>
        <begin position="1253"/>
        <end position="1277"/>
    </location>
</feature>
<accession>A0A0G4LVV0</accession>
<keyword evidence="7" id="KW-0756">Sterol biosynthesis</keyword>
<sequence length="1710" mass="186801">MPTIFGNLHQALFRQGIAKSFGHGYAQSLVAVTHPHALNSQNRPSFARRHTTRFGRLQGTHFQSAFNTERAAAGLSLDHRPQKVSTNGGLDAYFEHLQNQHAAGEAGEVAEEEWTQFEFQKQIEWKPSPASILVGDARQLASEEQLEAEAHAQDADVPSVPREAEAALAHINAAIEKEIEIRERQEALEEAVAESVRTGTPIDPALLERALTPDIERSYTPASIARSATPPIDPQSQTYADHLTKLSQDGRWAEIPAVFEAMLVAGVRPIAGAYNALLMSRIQLTTEKNEIVSKVREVYTHMLQQKAIPDSDTYNILVGFLASRSLEVASLKKDLEDKRVRFGGMDEPGKFMFASQEFDHAILSEDDPLDWAMKMFETSVTTYRAAYSAESYYQLITACARAGRCSEMLRLYEHMELNRAVPYAAMFPAMITSFAATGDLISAVEVYDEYRALAIADDNGDASLQDRMDSHIYAAVINAYVISDKVEGAMKFYEKIIQEYGVRAADIKDALVSSGFVQAFVERGIFQDALQWAQLIEGESSVDRLSAMNNVATRAADSGDKYTAMTAFANVPLNYPETATSAMALLAMSVRQGDIAAAARYWHVLSAPEMQVTPAFIDPAAMFAVAMIGSGQVAEGLTQSEFMFQRIRAVSPQSAEEIEEGLDFIHRFMAVRGIVDPREMAPQVSSGPQQAFTNSPYGSTATVSSFEDTFDPYAHNTDFKGSSMISDELEGSHGRKGPRLNEALSRFRNMRRAGRHPRYITYAKLISAAARDGKMDLCHDILAMARTDVPMLPQYAVVRYGWSSILDAMVGACLTMGNRHMAEQFHQELLEMGSTPSANTFGLYITTLKESIKTFDEATEAVKIFHRAKAEGVEPSSFLYNALIGKLGKARRIDDCLFYFAEMRALDIKPTSVTYGTIVNALCRVSDEKFAEQLFDEMEAMPNYKARPAPYNSMMQFFLTTKRDKSKVLAYYERMVARGIMPTAHTNKLLVDTHATLEPVDMDAAEKVLETIRASGQKPEPVHYASLIHARGCVLHDMEGARKVFDDVVKDRSMPVNASLFQALFEAMVANHRVADTEPVLGLMRRRGIELTPYIANTLIHGWAAEKNIDRAYAIYNAIGHSKREPSTYEAMTRAFLATEEREKAKIVVGEMLSRGYPSAVVNKVLELLGGGGGEEGAVVACDVPWVRSGPCGASGTFAGSFTPPLYRAHQSLSWPHTLVTSYFAPRQHRYAVKSNCKSRHPVNLARPETSHRPAVLHPPLHRTRTQTPPTMPSKATAVSAPGKVLLAGGYLVLDRGYTGLVFGLSARTSVLAGELASGVEGVQLSEVVVSSPQFEGAGWRYGFRLGEGGVQVTELQVGASITPNPFVETTLTYALTYIHQIGRQTNSHSLASARLTILADNDYYTLPPNAVPTTGRYAPYPHTLAEAHKTGLGSSAALVTSFTAALLTHYLPTSLFDLTSEAGRHTLHNLAQAAHCAAQGKVGSGFDVAAAVFGSCRYRRFSPELLSDLPAPGTAGFAEKLVERVDARDVWDTEVGGEVKLPSGVVLRMCDVDCGSQTVGMVKGVLAWRKAQPEASKALWDALQARNEALAEVLRGGRTAAISKAVGDVRELVREMGATSGVPIEPESQSELLDALSGVGGVYGGVVPGAGGFDALALLVEEGAETEKRIEAFLEEWSAKKGGKVKLLRVQGEVEGVRSESLDEYAGWI</sequence>
<dbReference type="Pfam" id="PF00288">
    <property type="entry name" value="GHMP_kinases_N"/>
    <property type="match status" value="1"/>
</dbReference>
<dbReference type="EC" id="2.7.4.2" evidence="2"/>
<dbReference type="Pfam" id="PF24603">
    <property type="entry name" value="TPR_30"/>
    <property type="match status" value="1"/>
</dbReference>
<evidence type="ECO:0000256" key="10">
    <source>
        <dbReference type="PROSITE-ProRule" id="PRU00708"/>
    </source>
</evidence>
<evidence type="ECO:0000256" key="9">
    <source>
        <dbReference type="ARBA" id="ARBA00023221"/>
    </source>
</evidence>
<feature type="repeat" description="PPR" evidence="10">
    <location>
        <begin position="876"/>
        <end position="910"/>
    </location>
</feature>
<name>A0A0G4LVV0_VERLO</name>
<dbReference type="InterPro" id="IPR035102">
    <property type="entry name" value="Phosphomevalonate_kinase"/>
</dbReference>
<dbReference type="Gene3D" id="1.25.40.10">
    <property type="entry name" value="Tetratricopeptide repeat domain"/>
    <property type="match status" value="5"/>
</dbReference>
<dbReference type="GO" id="GO:0005777">
    <property type="term" value="C:peroxisome"/>
    <property type="evidence" value="ECO:0007669"/>
    <property type="project" value="TreeGrafter"/>
</dbReference>
<dbReference type="InterPro" id="IPR002885">
    <property type="entry name" value="PPR_rpt"/>
</dbReference>
<gene>
    <name evidence="14" type="ORF">BN1708_004130</name>
</gene>
<dbReference type="FunFam" id="1.25.40.10:FF:000266">
    <property type="entry name" value="Pentatricopeptide repeat domain-containing protein"/>
    <property type="match status" value="1"/>
</dbReference>
<evidence type="ECO:0000256" key="1">
    <source>
        <dbReference type="ARBA" id="ARBA00005017"/>
    </source>
</evidence>
<evidence type="ECO:0000256" key="2">
    <source>
        <dbReference type="ARBA" id="ARBA00012958"/>
    </source>
</evidence>
<dbReference type="Proteomes" id="UP000044602">
    <property type="component" value="Unassembled WGS sequence"/>
</dbReference>
<dbReference type="NCBIfam" id="TIGR00756">
    <property type="entry name" value="PPR"/>
    <property type="match status" value="2"/>
</dbReference>
<dbReference type="PANTHER" id="PTHR31814:SF2">
    <property type="entry name" value="PHOSPHOMEVALONATE KINASE"/>
    <property type="match status" value="1"/>
</dbReference>
<evidence type="ECO:0000313" key="14">
    <source>
        <dbReference type="EMBL" id="CRK26112.1"/>
    </source>
</evidence>
<dbReference type="GO" id="GO:0019287">
    <property type="term" value="P:isopentenyl diphosphate biosynthetic process, mevalonate pathway"/>
    <property type="evidence" value="ECO:0007669"/>
    <property type="project" value="UniProtKB-UniPathway"/>
</dbReference>
<dbReference type="Pfam" id="PF13041">
    <property type="entry name" value="PPR_2"/>
    <property type="match status" value="1"/>
</dbReference>
<keyword evidence="6" id="KW-0067">ATP-binding</keyword>
<dbReference type="Pfam" id="PF01535">
    <property type="entry name" value="PPR"/>
    <property type="match status" value="2"/>
</dbReference>
<dbReference type="GO" id="GO:0010142">
    <property type="term" value="P:farnesyl diphosphate biosynthetic process, mevalonate pathway"/>
    <property type="evidence" value="ECO:0007669"/>
    <property type="project" value="TreeGrafter"/>
</dbReference>
<dbReference type="SUPFAM" id="SSF55060">
    <property type="entry name" value="GHMP Kinase, C-terminal domain"/>
    <property type="match status" value="1"/>
</dbReference>
<feature type="repeat" description="PPR" evidence="10">
    <location>
        <begin position="911"/>
        <end position="941"/>
    </location>
</feature>
<evidence type="ECO:0000259" key="12">
    <source>
        <dbReference type="Pfam" id="PF00288"/>
    </source>
</evidence>
<comment type="pathway">
    <text evidence="1">Isoprenoid biosynthesis; isopentenyl diphosphate biosynthesis via mevalonate pathway; isopentenyl diphosphate from (R)-mevalonate: step 2/3.</text>
</comment>
<keyword evidence="4" id="KW-0547">Nucleotide-binding</keyword>
<dbReference type="InterPro" id="IPR014721">
    <property type="entry name" value="Ribsml_uS5_D2-typ_fold_subgr"/>
</dbReference>
<evidence type="ECO:0000256" key="6">
    <source>
        <dbReference type="ARBA" id="ARBA00022840"/>
    </source>
</evidence>
<proteinExistence type="predicted"/>
<reference evidence="14 15" key="1">
    <citation type="submission" date="2015-05" db="EMBL/GenBank/DDBJ databases">
        <authorList>
            <person name="Wang D.B."/>
            <person name="Wang M."/>
        </authorList>
    </citation>
    <scope>NUCLEOTIDE SEQUENCE [LARGE SCALE GENOMIC DNA]</scope>
    <source>
        <strain evidence="14">VL1</strain>
    </source>
</reference>
<keyword evidence="9" id="KW-0443">Lipid metabolism</keyword>
<dbReference type="InterPro" id="IPR036554">
    <property type="entry name" value="GHMP_kinase_C_sf"/>
</dbReference>
<keyword evidence="7" id="KW-0444">Lipid biosynthesis</keyword>
<dbReference type="Gene3D" id="3.30.230.10">
    <property type="match status" value="1"/>
</dbReference>
<dbReference type="PROSITE" id="PS51375">
    <property type="entry name" value="PPR"/>
    <property type="match status" value="3"/>
</dbReference>
<keyword evidence="8" id="KW-1207">Sterol metabolism</keyword>
<evidence type="ECO:0000256" key="4">
    <source>
        <dbReference type="ARBA" id="ARBA00022741"/>
    </source>
</evidence>
<keyword evidence="9" id="KW-0753">Steroid metabolism</keyword>
<keyword evidence="15" id="KW-1185">Reference proteome</keyword>
<evidence type="ECO:0000256" key="3">
    <source>
        <dbReference type="ARBA" id="ARBA00022679"/>
    </source>
</evidence>
<feature type="domain" description="GHMP kinase N-terminal" evidence="12">
    <location>
        <begin position="1430"/>
        <end position="1495"/>
    </location>
</feature>
<dbReference type="InterPro" id="IPR020568">
    <property type="entry name" value="Ribosomal_Su5_D2-typ_SF"/>
</dbReference>
<dbReference type="SUPFAM" id="SSF54211">
    <property type="entry name" value="Ribosomal protein S5 domain 2-like"/>
    <property type="match status" value="1"/>
</dbReference>
<evidence type="ECO:0000256" key="5">
    <source>
        <dbReference type="ARBA" id="ARBA00022777"/>
    </source>
</evidence>
<evidence type="ECO:0000256" key="8">
    <source>
        <dbReference type="ARBA" id="ARBA00023166"/>
    </source>
</evidence>
<keyword evidence="3" id="KW-0808">Transferase</keyword>
<dbReference type="GO" id="GO:0004631">
    <property type="term" value="F:phosphomevalonate kinase activity"/>
    <property type="evidence" value="ECO:0007669"/>
    <property type="project" value="UniProtKB-EC"/>
</dbReference>
<feature type="domain" description="Tetratricopeptide repeat" evidence="13">
    <location>
        <begin position="506"/>
        <end position="606"/>
    </location>
</feature>
<evidence type="ECO:0000259" key="13">
    <source>
        <dbReference type="Pfam" id="PF24603"/>
    </source>
</evidence>
<dbReference type="EMBL" id="CVQH01020001">
    <property type="protein sequence ID" value="CRK26112.1"/>
    <property type="molecule type" value="Genomic_DNA"/>
</dbReference>
<dbReference type="InterPro" id="IPR057585">
    <property type="entry name" value="TPR_dom_fungi"/>
</dbReference>
<dbReference type="InterPro" id="IPR006204">
    <property type="entry name" value="GHMP_kinase_N_dom"/>
</dbReference>
<dbReference type="PANTHER" id="PTHR31814">
    <property type="match status" value="1"/>
</dbReference>
<evidence type="ECO:0000313" key="15">
    <source>
        <dbReference type="Proteomes" id="UP000044602"/>
    </source>
</evidence>
<keyword evidence="5" id="KW-0418">Kinase</keyword>
<keyword evidence="7" id="KW-0752">Steroid biosynthesis</keyword>